<dbReference type="Proteomes" id="UP000002931">
    <property type="component" value="Unassembled WGS sequence"/>
</dbReference>
<evidence type="ECO:0000259" key="3">
    <source>
        <dbReference type="PROSITE" id="PS50222"/>
    </source>
</evidence>
<feature type="domain" description="EF-hand" evidence="3">
    <location>
        <begin position="64"/>
        <end position="99"/>
    </location>
</feature>
<dbReference type="OrthoDB" id="5470953at2"/>
<dbReference type="HOGENOM" id="CLU_091273_2_0_5"/>
<keyword evidence="5" id="KW-1185">Reference proteome</keyword>
<dbReference type="Gene3D" id="1.10.238.10">
    <property type="entry name" value="EF-hand"/>
    <property type="match status" value="2"/>
</dbReference>
<dbReference type="SMART" id="SM00054">
    <property type="entry name" value="EFh"/>
    <property type="match status" value="2"/>
</dbReference>
<dbReference type="EMBL" id="AAMT01000026">
    <property type="protein sequence ID" value="EAQ10728.1"/>
    <property type="molecule type" value="Genomic_DNA"/>
</dbReference>
<dbReference type="PROSITE" id="PS50222">
    <property type="entry name" value="EF_HAND_2"/>
    <property type="match status" value="2"/>
</dbReference>
<protein>
    <submittedName>
        <fullName evidence="4">Putative calcium-binding EF-hand domain protein</fullName>
    </submittedName>
</protein>
<organism evidence="4 5">
    <name type="scientific">Maritimibacter alkaliphilus HTCC2654</name>
    <dbReference type="NCBI Taxonomy" id="314271"/>
    <lineage>
        <taxon>Bacteria</taxon>
        <taxon>Pseudomonadati</taxon>
        <taxon>Pseudomonadota</taxon>
        <taxon>Alphaproteobacteria</taxon>
        <taxon>Rhodobacterales</taxon>
        <taxon>Roseobacteraceae</taxon>
        <taxon>Maritimibacter</taxon>
    </lineage>
</organism>
<dbReference type="AlphaFoldDB" id="A3VLX3"/>
<dbReference type="Pfam" id="PF13202">
    <property type="entry name" value="EF-hand_5"/>
    <property type="match status" value="4"/>
</dbReference>
<gene>
    <name evidence="4" type="ORF">RB2654_21063</name>
</gene>
<keyword evidence="2" id="KW-0732">Signal</keyword>
<feature type="compositionally biased region" description="Acidic residues" evidence="1">
    <location>
        <begin position="165"/>
        <end position="176"/>
    </location>
</feature>
<dbReference type="RefSeq" id="WP_008335215.1">
    <property type="nucleotide sequence ID" value="NZ_CH902578.1"/>
</dbReference>
<dbReference type="InterPro" id="IPR011992">
    <property type="entry name" value="EF-hand-dom_pair"/>
</dbReference>
<dbReference type="GO" id="GO:0005509">
    <property type="term" value="F:calcium ion binding"/>
    <property type="evidence" value="ECO:0007669"/>
    <property type="project" value="InterPro"/>
</dbReference>
<feature type="chain" id="PRO_5002661897" evidence="2">
    <location>
        <begin position="22"/>
        <end position="220"/>
    </location>
</feature>
<feature type="region of interest" description="Disordered" evidence="1">
    <location>
        <begin position="163"/>
        <end position="220"/>
    </location>
</feature>
<name>A3VLX3_9RHOB</name>
<evidence type="ECO:0000313" key="4">
    <source>
        <dbReference type="EMBL" id="EAQ10728.1"/>
    </source>
</evidence>
<evidence type="ECO:0000256" key="1">
    <source>
        <dbReference type="SAM" id="MobiDB-lite"/>
    </source>
</evidence>
<evidence type="ECO:0000313" key="5">
    <source>
        <dbReference type="Proteomes" id="UP000002931"/>
    </source>
</evidence>
<dbReference type="eggNOG" id="COG5126">
    <property type="taxonomic scope" value="Bacteria"/>
</dbReference>
<dbReference type="PROSITE" id="PS00018">
    <property type="entry name" value="EF_HAND_1"/>
    <property type="match status" value="2"/>
</dbReference>
<dbReference type="InterPro" id="IPR002048">
    <property type="entry name" value="EF_hand_dom"/>
</dbReference>
<comment type="caution">
    <text evidence="4">The sequence shown here is derived from an EMBL/GenBank/DDBJ whole genome shotgun (WGS) entry which is preliminary data.</text>
</comment>
<sequence length="220" mass="23476">MKRALKIAGYGLLTASALTLAATGVASAKPGGHRSDDMRGMMRGPQMSFAELDANGDGALTPEDAVQRASERFAEADADSDGSVTLQELTDAGVARFEEKYQQRVNAAAPGEVPGRPSDAQVLARAEKMASGLLQRADTDGNGAIDEAEMQAMPGLDRLIARADTDDDGAVSEEEFDAARQKVLSRMDRFEERGGREGQSMRDGHGPRGGERMPQMPDRH</sequence>
<dbReference type="SUPFAM" id="SSF47473">
    <property type="entry name" value="EF-hand"/>
    <property type="match status" value="1"/>
</dbReference>
<feature type="compositionally biased region" description="Basic and acidic residues" evidence="1">
    <location>
        <begin position="177"/>
        <end position="220"/>
    </location>
</feature>
<feature type="domain" description="EF-hand" evidence="3">
    <location>
        <begin position="151"/>
        <end position="186"/>
    </location>
</feature>
<dbReference type="STRING" id="314271.RB2654_21063"/>
<feature type="signal peptide" evidence="2">
    <location>
        <begin position="1"/>
        <end position="21"/>
    </location>
</feature>
<dbReference type="InterPro" id="IPR018247">
    <property type="entry name" value="EF_Hand_1_Ca_BS"/>
</dbReference>
<reference evidence="4 5" key="1">
    <citation type="journal article" date="2010" name="J. Bacteriol.">
        <title>Genome sequences of Pelagibaca bermudensis HTCC2601T and Maritimibacter alkaliphilus HTCC2654T, the type strains of two marine Roseobacter genera.</title>
        <authorList>
            <person name="Thrash J.C."/>
            <person name="Cho J.C."/>
            <person name="Ferriera S."/>
            <person name="Johnson J."/>
            <person name="Vergin K.L."/>
            <person name="Giovannoni S.J."/>
        </authorList>
    </citation>
    <scope>NUCLEOTIDE SEQUENCE [LARGE SCALE GENOMIC DNA]</scope>
    <source>
        <strain evidence="4 5">HTCC2654</strain>
    </source>
</reference>
<proteinExistence type="predicted"/>
<evidence type="ECO:0000256" key="2">
    <source>
        <dbReference type="SAM" id="SignalP"/>
    </source>
</evidence>
<accession>A3VLX3</accession>